<evidence type="ECO:0000313" key="2">
    <source>
        <dbReference type="EMBL" id="KAK3367811.1"/>
    </source>
</evidence>
<feature type="region of interest" description="Disordered" evidence="1">
    <location>
        <begin position="1"/>
        <end position="41"/>
    </location>
</feature>
<sequence length="203" mass="22179">MPTSPPLREVPSGATHATPPPGCSHRGPAVSQPYPPPPLQRHELANDAQTHITTSQNTSTALETLVQTNRSSRAAAISFRSRQPPPAVPIVLYASLTLQPPARAITLDAAANLVILCPGWGIELSKMKYTASMAWGPIPKMQFIGVPWPPPPCPDNWYHGTLLLCGRITDLVEVFHQTVQVLNLVIDPDTLRGWEREWDLPRG</sequence>
<gene>
    <name evidence="2" type="ORF">B0H63DRAFT_86448</name>
</gene>
<dbReference type="AlphaFoldDB" id="A0AAE0N1W0"/>
<comment type="caution">
    <text evidence="2">The sequence shown here is derived from an EMBL/GenBank/DDBJ whole genome shotgun (WGS) entry which is preliminary data.</text>
</comment>
<organism evidence="2 3">
    <name type="scientific">Podospora didyma</name>
    <dbReference type="NCBI Taxonomy" id="330526"/>
    <lineage>
        <taxon>Eukaryota</taxon>
        <taxon>Fungi</taxon>
        <taxon>Dikarya</taxon>
        <taxon>Ascomycota</taxon>
        <taxon>Pezizomycotina</taxon>
        <taxon>Sordariomycetes</taxon>
        <taxon>Sordariomycetidae</taxon>
        <taxon>Sordariales</taxon>
        <taxon>Podosporaceae</taxon>
        <taxon>Podospora</taxon>
    </lineage>
</organism>
<dbReference type="EMBL" id="JAULSW010000011">
    <property type="protein sequence ID" value="KAK3367811.1"/>
    <property type="molecule type" value="Genomic_DNA"/>
</dbReference>
<name>A0AAE0N1W0_9PEZI</name>
<dbReference type="Proteomes" id="UP001285441">
    <property type="component" value="Unassembled WGS sequence"/>
</dbReference>
<evidence type="ECO:0000313" key="3">
    <source>
        <dbReference type="Proteomes" id="UP001285441"/>
    </source>
</evidence>
<protein>
    <submittedName>
        <fullName evidence="2">Uncharacterized protein</fullName>
    </submittedName>
</protein>
<proteinExistence type="predicted"/>
<keyword evidence="3" id="KW-1185">Reference proteome</keyword>
<evidence type="ECO:0000256" key="1">
    <source>
        <dbReference type="SAM" id="MobiDB-lite"/>
    </source>
</evidence>
<reference evidence="2" key="1">
    <citation type="journal article" date="2023" name="Mol. Phylogenet. Evol.">
        <title>Genome-scale phylogeny and comparative genomics of the fungal order Sordariales.</title>
        <authorList>
            <person name="Hensen N."/>
            <person name="Bonometti L."/>
            <person name="Westerberg I."/>
            <person name="Brannstrom I.O."/>
            <person name="Guillou S."/>
            <person name="Cros-Aarteil S."/>
            <person name="Calhoun S."/>
            <person name="Haridas S."/>
            <person name="Kuo A."/>
            <person name="Mondo S."/>
            <person name="Pangilinan J."/>
            <person name="Riley R."/>
            <person name="LaButti K."/>
            <person name="Andreopoulos B."/>
            <person name="Lipzen A."/>
            <person name="Chen C."/>
            <person name="Yan M."/>
            <person name="Daum C."/>
            <person name="Ng V."/>
            <person name="Clum A."/>
            <person name="Steindorff A."/>
            <person name="Ohm R.A."/>
            <person name="Martin F."/>
            <person name="Silar P."/>
            <person name="Natvig D.O."/>
            <person name="Lalanne C."/>
            <person name="Gautier V."/>
            <person name="Ament-Velasquez S.L."/>
            <person name="Kruys A."/>
            <person name="Hutchinson M.I."/>
            <person name="Powell A.J."/>
            <person name="Barry K."/>
            <person name="Miller A.N."/>
            <person name="Grigoriev I.V."/>
            <person name="Debuchy R."/>
            <person name="Gladieux P."/>
            <person name="Hiltunen Thoren M."/>
            <person name="Johannesson H."/>
        </authorList>
    </citation>
    <scope>NUCLEOTIDE SEQUENCE</scope>
    <source>
        <strain evidence="2">CBS 232.78</strain>
    </source>
</reference>
<accession>A0AAE0N1W0</accession>
<reference evidence="2" key="2">
    <citation type="submission" date="2023-06" db="EMBL/GenBank/DDBJ databases">
        <authorList>
            <consortium name="Lawrence Berkeley National Laboratory"/>
            <person name="Haridas S."/>
            <person name="Hensen N."/>
            <person name="Bonometti L."/>
            <person name="Westerberg I."/>
            <person name="Brannstrom I.O."/>
            <person name="Guillou S."/>
            <person name="Cros-Aarteil S."/>
            <person name="Calhoun S."/>
            <person name="Kuo A."/>
            <person name="Mondo S."/>
            <person name="Pangilinan J."/>
            <person name="Riley R."/>
            <person name="LaButti K."/>
            <person name="Andreopoulos B."/>
            <person name="Lipzen A."/>
            <person name="Chen C."/>
            <person name="Yanf M."/>
            <person name="Daum C."/>
            <person name="Ng V."/>
            <person name="Clum A."/>
            <person name="Steindorff A."/>
            <person name="Ohm R."/>
            <person name="Martin F."/>
            <person name="Silar P."/>
            <person name="Natvig D."/>
            <person name="Lalanne C."/>
            <person name="Gautier V."/>
            <person name="Ament-velasquez S.L."/>
            <person name="Kruys A."/>
            <person name="Hutchinson M.I."/>
            <person name="Powell A.J."/>
            <person name="Barry K."/>
            <person name="Miller A.N."/>
            <person name="Grigoriev I.V."/>
            <person name="Debuchy R."/>
            <person name="Gladieux P."/>
            <person name="Thoren M.H."/>
            <person name="Johannesson H."/>
        </authorList>
    </citation>
    <scope>NUCLEOTIDE SEQUENCE</scope>
    <source>
        <strain evidence="2">CBS 232.78</strain>
    </source>
</reference>